<evidence type="ECO:0000313" key="2">
    <source>
        <dbReference type="Proteomes" id="UP000590412"/>
    </source>
</evidence>
<proteinExistence type="predicted"/>
<dbReference type="GO" id="GO:0000502">
    <property type="term" value="C:proteasome complex"/>
    <property type="evidence" value="ECO:0007669"/>
    <property type="project" value="UniProtKB-KW"/>
</dbReference>
<evidence type="ECO:0000313" key="1">
    <source>
        <dbReference type="EMBL" id="KAF6042635.1"/>
    </source>
</evidence>
<keyword evidence="1" id="KW-0647">Proteasome</keyword>
<sequence>MSEITQDSNGFSKSFAVTHADHEFFFHLISFANKQILNISIDGILDTTFKIPVSTKASINYESMMDLIEREDVDDDGQEFTSAGQLPPEPQMIIGNYSNMKISIVASQVGKLMSIHSPREVILSIASKWFGKGDQVCEDDFDKLSFILENVKKLL</sequence>
<dbReference type="Pfam" id="PF10448">
    <property type="entry name" value="POC3_POC4"/>
    <property type="match status" value="1"/>
</dbReference>
<dbReference type="OrthoDB" id="3980246at2759"/>
<dbReference type="InterPro" id="IPR053720">
    <property type="entry name" value="Psm_Assembly_Chaperone"/>
</dbReference>
<dbReference type="Gene3D" id="3.30.230.90">
    <property type="match status" value="1"/>
</dbReference>
<dbReference type="Proteomes" id="UP000590412">
    <property type="component" value="Unassembled WGS sequence"/>
</dbReference>
<comment type="caution">
    <text evidence="1">The sequence shown here is derived from an EMBL/GenBank/DDBJ whole genome shotgun (WGS) entry which is preliminary data.</text>
</comment>
<organism evidence="1 2">
    <name type="scientific">Candida parapsilosis</name>
    <name type="common">Yeast</name>
    <dbReference type="NCBI Taxonomy" id="5480"/>
    <lineage>
        <taxon>Eukaryota</taxon>
        <taxon>Fungi</taxon>
        <taxon>Dikarya</taxon>
        <taxon>Ascomycota</taxon>
        <taxon>Saccharomycotina</taxon>
        <taxon>Pichiomycetes</taxon>
        <taxon>Debaryomycetaceae</taxon>
        <taxon>Candida/Lodderomyces clade</taxon>
        <taxon>Candida</taxon>
    </lineage>
</organism>
<accession>A0A8X7NE92</accession>
<dbReference type="EMBL" id="JABWAB010000014">
    <property type="protein sequence ID" value="KAF6042635.1"/>
    <property type="molecule type" value="Genomic_DNA"/>
</dbReference>
<protein>
    <submittedName>
        <fullName evidence="1">20S proteasome chaperone family protein</fullName>
    </submittedName>
</protein>
<dbReference type="InterPro" id="IPR018854">
    <property type="entry name" value="Psome_chaperone_3/4"/>
</dbReference>
<reference evidence="1" key="1">
    <citation type="submission" date="2020-03" db="EMBL/GenBank/DDBJ databases">
        <title>FDA dAtabase for Regulatory Grade micrObial Sequences (FDA-ARGOS): Supporting development and validation of Infectious Disease Dx tests.</title>
        <authorList>
            <person name="Campos J."/>
            <person name="Goldberg B."/>
            <person name="Tallon L."/>
            <person name="Sadzewicz L."/>
            <person name="Vavikolanu K."/>
            <person name="Mehta A."/>
            <person name="Aluvathingal J."/>
            <person name="Nadendla S."/>
            <person name="Nandy P."/>
            <person name="Geyer C."/>
            <person name="Yan Y."/>
            <person name="Sichtig H."/>
        </authorList>
    </citation>
    <scope>NUCLEOTIDE SEQUENCE [LARGE SCALE GENOMIC DNA]</scope>
    <source>
        <strain evidence="1">FDAARGOS_652</strain>
    </source>
</reference>
<name>A0A8X7NE92_CANPA</name>
<dbReference type="AlphaFoldDB" id="A0A8X7NE92"/>
<gene>
    <name evidence="1" type="ORF">FOB60_005834</name>
</gene>